<dbReference type="InterPro" id="IPR052422">
    <property type="entry name" value="Auxin_Ser/Thr_Kinase"/>
</dbReference>
<evidence type="ECO:0000256" key="18">
    <source>
        <dbReference type="SAM" id="Phobius"/>
    </source>
</evidence>
<dbReference type="SUPFAM" id="SSF52058">
    <property type="entry name" value="L domain-like"/>
    <property type="match status" value="1"/>
</dbReference>
<feature type="domain" description="Protein kinase" evidence="20">
    <location>
        <begin position="651"/>
        <end position="950"/>
    </location>
</feature>
<dbReference type="Pfam" id="PF07714">
    <property type="entry name" value="PK_Tyr_Ser-Thr"/>
    <property type="match status" value="1"/>
</dbReference>
<dbReference type="InterPro" id="IPR008271">
    <property type="entry name" value="Ser/Thr_kinase_AS"/>
</dbReference>
<dbReference type="InterPro" id="IPR001611">
    <property type="entry name" value="Leu-rich_rpt"/>
</dbReference>
<evidence type="ECO:0000256" key="5">
    <source>
        <dbReference type="ARBA" id="ARBA00022679"/>
    </source>
</evidence>
<dbReference type="Proteomes" id="UP001497512">
    <property type="component" value="Chromosome 6"/>
</dbReference>
<organism evidence="21 22">
    <name type="scientific">Sphagnum troendelagicum</name>
    <dbReference type="NCBI Taxonomy" id="128251"/>
    <lineage>
        <taxon>Eukaryota</taxon>
        <taxon>Viridiplantae</taxon>
        <taxon>Streptophyta</taxon>
        <taxon>Embryophyta</taxon>
        <taxon>Bryophyta</taxon>
        <taxon>Sphagnophytina</taxon>
        <taxon>Sphagnopsida</taxon>
        <taxon>Sphagnales</taxon>
        <taxon>Sphagnaceae</taxon>
        <taxon>Sphagnum</taxon>
    </lineage>
</organism>
<dbReference type="PANTHER" id="PTHR47986:SF1">
    <property type="entry name" value="OS04G0685900 PROTEIN"/>
    <property type="match status" value="1"/>
</dbReference>
<dbReference type="InterPro" id="IPR032675">
    <property type="entry name" value="LRR_dom_sf"/>
</dbReference>
<keyword evidence="11 16" id="KW-0067">ATP-binding</keyword>
<proteinExistence type="inferred from homology"/>
<feature type="region of interest" description="Disordered" evidence="17">
    <location>
        <begin position="463"/>
        <end position="520"/>
    </location>
</feature>
<evidence type="ECO:0000313" key="21">
    <source>
        <dbReference type="EMBL" id="CAK9228158.1"/>
    </source>
</evidence>
<dbReference type="PROSITE" id="PS50011">
    <property type="entry name" value="PROTEIN_KINASE_DOM"/>
    <property type="match status" value="1"/>
</dbReference>
<keyword evidence="3" id="KW-0723">Serine/threonine-protein kinase</keyword>
<evidence type="ECO:0000256" key="16">
    <source>
        <dbReference type="PROSITE-ProRule" id="PRU10141"/>
    </source>
</evidence>
<dbReference type="Pfam" id="PF08263">
    <property type="entry name" value="LRRNT_2"/>
    <property type="match status" value="2"/>
</dbReference>
<evidence type="ECO:0000256" key="15">
    <source>
        <dbReference type="ARBA" id="ARBA00023180"/>
    </source>
</evidence>
<dbReference type="InterPro" id="IPR013210">
    <property type="entry name" value="LRR_N_plant-typ"/>
</dbReference>
<dbReference type="InterPro" id="IPR000719">
    <property type="entry name" value="Prot_kinase_dom"/>
</dbReference>
<dbReference type="Gene3D" id="1.10.510.10">
    <property type="entry name" value="Transferase(Phosphotransferase) domain 1"/>
    <property type="match status" value="1"/>
</dbReference>
<dbReference type="Pfam" id="PF00560">
    <property type="entry name" value="LRR_1"/>
    <property type="match status" value="1"/>
</dbReference>
<accession>A0ABP0URJ2</accession>
<evidence type="ECO:0000259" key="20">
    <source>
        <dbReference type="PROSITE" id="PS50011"/>
    </source>
</evidence>
<feature type="binding site" evidence="16">
    <location>
        <position position="679"/>
    </location>
    <ligand>
        <name>ATP</name>
        <dbReference type="ChEBI" id="CHEBI:30616"/>
    </ligand>
</feature>
<evidence type="ECO:0000256" key="1">
    <source>
        <dbReference type="ARBA" id="ARBA00004167"/>
    </source>
</evidence>
<evidence type="ECO:0000256" key="6">
    <source>
        <dbReference type="ARBA" id="ARBA00022692"/>
    </source>
</evidence>
<dbReference type="Gene3D" id="3.30.200.20">
    <property type="entry name" value="Phosphorylase Kinase, domain 1"/>
    <property type="match status" value="1"/>
</dbReference>
<dbReference type="InterPro" id="IPR011009">
    <property type="entry name" value="Kinase-like_dom_sf"/>
</dbReference>
<keyword evidence="4" id="KW-0433">Leucine-rich repeat</keyword>
<keyword evidence="10" id="KW-0418">Kinase</keyword>
<evidence type="ECO:0000256" key="12">
    <source>
        <dbReference type="ARBA" id="ARBA00022989"/>
    </source>
</evidence>
<evidence type="ECO:0000256" key="4">
    <source>
        <dbReference type="ARBA" id="ARBA00022614"/>
    </source>
</evidence>
<comment type="similarity">
    <text evidence="2">Belongs to the protein kinase superfamily. Ser/Thr protein kinase family.</text>
</comment>
<evidence type="ECO:0000256" key="9">
    <source>
        <dbReference type="ARBA" id="ARBA00022741"/>
    </source>
</evidence>
<dbReference type="CDD" id="cd14066">
    <property type="entry name" value="STKc_IRAK"/>
    <property type="match status" value="1"/>
</dbReference>
<sequence length="1016" mass="106816">MRGESMPLVLLLLWEVAAGMLLLGVRADPASDMVVLQNFKQGITNPPSSWTDADPCNWNGTKCDASGNVLWLRVREFGLTGTVTPDINQLSQLQFLELNFNKFTGAMPTLSGLSNLQFAYLDNNNFSSIPGDFFVGLIAIEALYLDYNPLLNSSSGGWSIPADVQACKVMTNLSMTSAGVNGALPSFLGDQMPALRVLGLAYNSIVGGIPSSFASSNLQVLEVNNMAMNGSITPVGGMTSLTVLWLQVNEFTGSVPEGLASAAGLTSLRLNNNQLVGQLPLSLASLPLTDVVLNGNTLDGELPPFPSGATFVYDNGTYCGAPGVVCSVSVSSLLDFLAAAGYPQAVAETWVGPDPCTAAPAWTGVACNAAGDVVSLILSNDGLSGTISPSLANLTSLSTVILKGNNLTGPVPEALVGLKTLTKLDVSDNNLTQPLPKFPTSVAFLYAGNALLVTGASSSSPVPAPAGGAAAPITGSSPSSSSSPTTSGSSPAASSSSSSPTQPGSGPGNPSASGAPANATGSFSSSFSSSSSVAAIAGGVGGAFGIFLLAAIAVLCICKKRKKQRHGFLRAQNANAVVVHPQDSCSDPDVLKVVVDQVASTTATRGGDTMMSMMTNANSISGGGEEVQVMEAGGGNMLISIQVLRAVTNNFAEENVLGRGGFGVVYKGELEDGTKIAVKRMEAAIVSSKGLNEFQAEIEVLTKVKHRHLVGLLGYCAEGAERLLVYEYLPNGPLSQHLFDYKQVNEKALSWSTRLSIALDVARGLEYLHSLAHRSFIHRDLKPSNILLTDDFRAKVSDFGLVKLAPEGKFSVETRLAGTFGYLAPEYAVTGRVTTKVDVFSFGVVLMELMTGRRALDETQAEENMHLVTWFRRMNGKKESLLAAIDPTVQVNQPKSNNSNDNDDNKDDDDDDETFKTICVVSELATHCTAREPFQRPDMGHAVNVLAPLVEKWKPMDFDGESSAGIDLELTLPQALKQWQAFDGDSICNDNLDDTTVSLPTRPSGFADSFTSNDGR</sequence>
<name>A0ABP0URJ2_9BRYO</name>
<dbReference type="PROSITE" id="PS00108">
    <property type="entry name" value="PROTEIN_KINASE_ST"/>
    <property type="match status" value="1"/>
</dbReference>
<evidence type="ECO:0000256" key="2">
    <source>
        <dbReference type="ARBA" id="ARBA00008684"/>
    </source>
</evidence>
<feature type="region of interest" description="Disordered" evidence="17">
    <location>
        <begin position="888"/>
        <end position="911"/>
    </location>
</feature>
<protein>
    <recommendedName>
        <fullName evidence="20">Protein kinase domain-containing protein</fullName>
    </recommendedName>
</protein>
<feature type="signal peptide" evidence="19">
    <location>
        <begin position="1"/>
        <end position="27"/>
    </location>
</feature>
<feature type="transmembrane region" description="Helical" evidence="18">
    <location>
        <begin position="533"/>
        <end position="558"/>
    </location>
</feature>
<dbReference type="PROSITE" id="PS00107">
    <property type="entry name" value="PROTEIN_KINASE_ATP"/>
    <property type="match status" value="1"/>
</dbReference>
<evidence type="ECO:0000256" key="8">
    <source>
        <dbReference type="ARBA" id="ARBA00022737"/>
    </source>
</evidence>
<evidence type="ECO:0000256" key="10">
    <source>
        <dbReference type="ARBA" id="ARBA00022777"/>
    </source>
</evidence>
<evidence type="ECO:0000256" key="19">
    <source>
        <dbReference type="SAM" id="SignalP"/>
    </source>
</evidence>
<comment type="subcellular location">
    <subcellularLocation>
        <location evidence="1">Membrane</location>
        <topology evidence="1">Single-pass membrane protein</topology>
    </subcellularLocation>
</comment>
<keyword evidence="6 18" id="KW-0812">Transmembrane</keyword>
<keyword evidence="12 18" id="KW-1133">Transmembrane helix</keyword>
<feature type="compositionally biased region" description="Acidic residues" evidence="17">
    <location>
        <begin position="901"/>
        <end position="911"/>
    </location>
</feature>
<keyword evidence="13 18" id="KW-0472">Membrane</keyword>
<dbReference type="PANTHER" id="PTHR47986">
    <property type="entry name" value="OSJNBA0070M12.3 PROTEIN"/>
    <property type="match status" value="1"/>
</dbReference>
<evidence type="ECO:0000256" key="14">
    <source>
        <dbReference type="ARBA" id="ARBA00023170"/>
    </source>
</evidence>
<dbReference type="SMART" id="SM00220">
    <property type="entry name" value="S_TKc"/>
    <property type="match status" value="1"/>
</dbReference>
<dbReference type="SUPFAM" id="SSF56112">
    <property type="entry name" value="Protein kinase-like (PK-like)"/>
    <property type="match status" value="1"/>
</dbReference>
<evidence type="ECO:0000256" key="7">
    <source>
        <dbReference type="ARBA" id="ARBA00022729"/>
    </source>
</evidence>
<keyword evidence="15" id="KW-0325">Glycoprotein</keyword>
<keyword evidence="5" id="KW-0808">Transferase</keyword>
<gene>
    <name evidence="21" type="ORF">CSSPTR1EN2_LOCUS18823</name>
</gene>
<dbReference type="Gene3D" id="3.80.10.10">
    <property type="entry name" value="Ribonuclease Inhibitor"/>
    <property type="match status" value="2"/>
</dbReference>
<keyword evidence="14" id="KW-0675">Receptor</keyword>
<feature type="chain" id="PRO_5046689648" description="Protein kinase domain-containing protein" evidence="19">
    <location>
        <begin position="28"/>
        <end position="1016"/>
    </location>
</feature>
<evidence type="ECO:0000256" key="13">
    <source>
        <dbReference type="ARBA" id="ARBA00023136"/>
    </source>
</evidence>
<evidence type="ECO:0000256" key="11">
    <source>
        <dbReference type="ARBA" id="ARBA00022840"/>
    </source>
</evidence>
<dbReference type="InterPro" id="IPR001245">
    <property type="entry name" value="Ser-Thr/Tyr_kinase_cat_dom"/>
</dbReference>
<reference evidence="21" key="1">
    <citation type="submission" date="2024-02" db="EMBL/GenBank/DDBJ databases">
        <authorList>
            <consortium name="ELIXIR-Norway"/>
            <consortium name="Elixir Norway"/>
        </authorList>
    </citation>
    <scope>NUCLEOTIDE SEQUENCE</scope>
</reference>
<keyword evidence="8" id="KW-0677">Repeat</keyword>
<evidence type="ECO:0000313" key="22">
    <source>
        <dbReference type="Proteomes" id="UP001497512"/>
    </source>
</evidence>
<evidence type="ECO:0000256" key="3">
    <source>
        <dbReference type="ARBA" id="ARBA00022527"/>
    </source>
</evidence>
<keyword evidence="22" id="KW-1185">Reference proteome</keyword>
<dbReference type="EMBL" id="OZ019898">
    <property type="protein sequence ID" value="CAK9228158.1"/>
    <property type="molecule type" value="Genomic_DNA"/>
</dbReference>
<keyword evidence="9 16" id="KW-0547">Nucleotide-binding</keyword>
<evidence type="ECO:0000256" key="17">
    <source>
        <dbReference type="SAM" id="MobiDB-lite"/>
    </source>
</evidence>
<keyword evidence="7 19" id="KW-0732">Signal</keyword>
<dbReference type="InterPro" id="IPR017441">
    <property type="entry name" value="Protein_kinase_ATP_BS"/>
</dbReference>